<dbReference type="GO" id="GO:0032993">
    <property type="term" value="C:protein-DNA complex"/>
    <property type="evidence" value="ECO:0007669"/>
    <property type="project" value="TreeGrafter"/>
</dbReference>
<dbReference type="Pfam" id="PF00486">
    <property type="entry name" value="Trans_reg_C"/>
    <property type="match status" value="1"/>
</dbReference>
<keyword evidence="2" id="KW-0902">Two-component regulatory system</keyword>
<dbReference type="PANTHER" id="PTHR48111">
    <property type="entry name" value="REGULATOR OF RPOS"/>
    <property type="match status" value="1"/>
</dbReference>
<dbReference type="SUPFAM" id="SSF52172">
    <property type="entry name" value="CheY-like"/>
    <property type="match status" value="1"/>
</dbReference>
<dbReference type="InterPro" id="IPR001789">
    <property type="entry name" value="Sig_transdc_resp-reg_receiver"/>
</dbReference>
<evidence type="ECO:0000313" key="11">
    <source>
        <dbReference type="EMBL" id="MBJ3784709.1"/>
    </source>
</evidence>
<dbReference type="SUPFAM" id="SSF46894">
    <property type="entry name" value="C-terminal effector domain of the bipartite response regulators"/>
    <property type="match status" value="1"/>
</dbReference>
<feature type="domain" description="OmpR/PhoB-type" evidence="10">
    <location>
        <begin position="126"/>
        <end position="224"/>
    </location>
</feature>
<dbReference type="Gene3D" id="1.10.10.10">
    <property type="entry name" value="Winged helix-like DNA-binding domain superfamily/Winged helix DNA-binding domain"/>
    <property type="match status" value="1"/>
</dbReference>
<dbReference type="InterPro" id="IPR039420">
    <property type="entry name" value="WalR-like"/>
</dbReference>
<keyword evidence="4 8" id="KW-0238">DNA-binding</keyword>
<dbReference type="AlphaFoldDB" id="A0A934IZA5"/>
<proteinExistence type="predicted"/>
<dbReference type="PROSITE" id="PS51755">
    <property type="entry name" value="OMPR_PHOB"/>
    <property type="match status" value="1"/>
</dbReference>
<reference evidence="11" key="1">
    <citation type="submission" date="2020-12" db="EMBL/GenBank/DDBJ databases">
        <title>Devosia sp. MSA67 isolated from Mo River.</title>
        <authorList>
            <person name="Ma F."/>
            <person name="Zi Z."/>
        </authorList>
    </citation>
    <scope>NUCLEOTIDE SEQUENCE</scope>
    <source>
        <strain evidence="11">MSA67</strain>
    </source>
</reference>
<dbReference type="RefSeq" id="WP_198875945.1">
    <property type="nucleotide sequence ID" value="NZ_JAEKMH010000002.1"/>
</dbReference>
<keyword evidence="1 7" id="KW-0597">Phosphoprotein</keyword>
<evidence type="ECO:0000313" key="12">
    <source>
        <dbReference type="Proteomes" id="UP000602124"/>
    </source>
</evidence>
<sequence>MRVLLVEDQSDLAGRLQRELQDQGLVVDRTERLDEASAALKLVRYALILLDRRLPDGDGISLLREVHALQPQASVLVLSAMGSADARIEGLDAGADDYLPKPFDWDELRARIRAALRRTRLAGRSVQPITCGRITYHPDTREVRVGEDVLHLRRRELLIIESLLLRCRRVVTRELLIEAVYGFGEEPSSNTLEAHVSRLRKRLSLLDAGAVIHPVRGVGYLIDDT</sequence>
<dbReference type="EMBL" id="JAEKMH010000002">
    <property type="protein sequence ID" value="MBJ3784709.1"/>
    <property type="molecule type" value="Genomic_DNA"/>
</dbReference>
<dbReference type="InterPro" id="IPR001867">
    <property type="entry name" value="OmpR/PhoB-type_DNA-bd"/>
</dbReference>
<dbReference type="InterPro" id="IPR036388">
    <property type="entry name" value="WH-like_DNA-bd_sf"/>
</dbReference>
<dbReference type="GO" id="GO:0000976">
    <property type="term" value="F:transcription cis-regulatory region binding"/>
    <property type="evidence" value="ECO:0007669"/>
    <property type="project" value="TreeGrafter"/>
</dbReference>
<dbReference type="GO" id="GO:0006355">
    <property type="term" value="P:regulation of DNA-templated transcription"/>
    <property type="evidence" value="ECO:0007669"/>
    <property type="project" value="InterPro"/>
</dbReference>
<dbReference type="InterPro" id="IPR016032">
    <property type="entry name" value="Sig_transdc_resp-reg_C-effctor"/>
</dbReference>
<protein>
    <recommendedName>
        <fullName evidence="6">Cell cycle response regulator CtrA</fullName>
    </recommendedName>
</protein>
<evidence type="ECO:0000256" key="6">
    <source>
        <dbReference type="ARBA" id="ARBA00040524"/>
    </source>
</evidence>
<evidence type="ECO:0000256" key="1">
    <source>
        <dbReference type="ARBA" id="ARBA00022553"/>
    </source>
</evidence>
<dbReference type="GO" id="GO:0000156">
    <property type="term" value="F:phosphorelay response regulator activity"/>
    <property type="evidence" value="ECO:0007669"/>
    <property type="project" value="TreeGrafter"/>
</dbReference>
<name>A0A934IZA5_9HYPH</name>
<evidence type="ECO:0000256" key="8">
    <source>
        <dbReference type="PROSITE-ProRule" id="PRU01091"/>
    </source>
</evidence>
<evidence type="ECO:0000259" key="10">
    <source>
        <dbReference type="PROSITE" id="PS51755"/>
    </source>
</evidence>
<evidence type="ECO:0000256" key="4">
    <source>
        <dbReference type="ARBA" id="ARBA00023125"/>
    </source>
</evidence>
<keyword evidence="5" id="KW-0804">Transcription</keyword>
<keyword evidence="12" id="KW-1185">Reference proteome</keyword>
<evidence type="ECO:0000256" key="7">
    <source>
        <dbReference type="PROSITE-ProRule" id="PRU00169"/>
    </source>
</evidence>
<accession>A0A934IZA5</accession>
<feature type="domain" description="Response regulatory" evidence="9">
    <location>
        <begin position="2"/>
        <end position="116"/>
    </location>
</feature>
<keyword evidence="3" id="KW-0805">Transcription regulation</keyword>
<gene>
    <name evidence="11" type="ORF">JEQ47_08265</name>
</gene>
<organism evidence="11 12">
    <name type="scientific">Devosia sediminis</name>
    <dbReference type="NCBI Taxonomy" id="2798801"/>
    <lineage>
        <taxon>Bacteria</taxon>
        <taxon>Pseudomonadati</taxon>
        <taxon>Pseudomonadota</taxon>
        <taxon>Alphaproteobacteria</taxon>
        <taxon>Hyphomicrobiales</taxon>
        <taxon>Devosiaceae</taxon>
        <taxon>Devosia</taxon>
    </lineage>
</organism>
<feature type="DNA-binding region" description="OmpR/PhoB-type" evidence="8">
    <location>
        <begin position="126"/>
        <end position="224"/>
    </location>
</feature>
<dbReference type="InterPro" id="IPR011006">
    <property type="entry name" value="CheY-like_superfamily"/>
</dbReference>
<evidence type="ECO:0000259" key="9">
    <source>
        <dbReference type="PROSITE" id="PS50110"/>
    </source>
</evidence>
<evidence type="ECO:0000256" key="5">
    <source>
        <dbReference type="ARBA" id="ARBA00023163"/>
    </source>
</evidence>
<dbReference type="Pfam" id="PF00072">
    <property type="entry name" value="Response_reg"/>
    <property type="match status" value="1"/>
</dbReference>
<dbReference type="PROSITE" id="PS50110">
    <property type="entry name" value="RESPONSE_REGULATORY"/>
    <property type="match status" value="1"/>
</dbReference>
<feature type="modified residue" description="4-aspartylphosphate" evidence="7">
    <location>
        <position position="51"/>
    </location>
</feature>
<dbReference type="SMART" id="SM00862">
    <property type="entry name" value="Trans_reg_C"/>
    <property type="match status" value="1"/>
</dbReference>
<evidence type="ECO:0000256" key="2">
    <source>
        <dbReference type="ARBA" id="ARBA00023012"/>
    </source>
</evidence>
<dbReference type="SMART" id="SM00448">
    <property type="entry name" value="REC"/>
    <property type="match status" value="1"/>
</dbReference>
<dbReference type="Proteomes" id="UP000602124">
    <property type="component" value="Unassembled WGS sequence"/>
</dbReference>
<dbReference type="PANTHER" id="PTHR48111:SF22">
    <property type="entry name" value="REGULATOR OF RPOS"/>
    <property type="match status" value="1"/>
</dbReference>
<comment type="caution">
    <text evidence="11">The sequence shown here is derived from an EMBL/GenBank/DDBJ whole genome shotgun (WGS) entry which is preliminary data.</text>
</comment>
<dbReference type="Gene3D" id="3.40.50.2300">
    <property type="match status" value="1"/>
</dbReference>
<dbReference type="CDD" id="cd00383">
    <property type="entry name" value="trans_reg_C"/>
    <property type="match status" value="1"/>
</dbReference>
<dbReference type="GO" id="GO:0005829">
    <property type="term" value="C:cytosol"/>
    <property type="evidence" value="ECO:0007669"/>
    <property type="project" value="TreeGrafter"/>
</dbReference>
<evidence type="ECO:0000256" key="3">
    <source>
        <dbReference type="ARBA" id="ARBA00023015"/>
    </source>
</evidence>